<accession>A0A5M6A3U0</accession>
<comment type="caution">
    <text evidence="1">The sequence shown here is derived from an EMBL/GenBank/DDBJ whole genome shotgun (WGS) entry which is preliminary data.</text>
</comment>
<evidence type="ECO:0000313" key="1">
    <source>
        <dbReference type="EMBL" id="KAA5404502.1"/>
    </source>
</evidence>
<dbReference type="PANTHER" id="PTHR34387:SF2">
    <property type="entry name" value="SLR1258 PROTEIN"/>
    <property type="match status" value="1"/>
</dbReference>
<sequence>MNEKLITVTGKGAIHVVPDVTRVELTLQSIHDTYEDAYAQAKSNTERLSQIMKEVALDVTLPKTIRLDIDKRTQNEYDKFGNFKSKKFIGFELDHKVRIDLGMDNVLLNNIIKRIGKMLKQAEISIGYTVRDPRPSQLKMLERAVKDAKEKASIMAKACDCKLGLVKEINYSVQELHVYSQARMIHGADEALCCNEESLDITPEDLAVSDDVTVVWYLSNNTKEQ</sequence>
<dbReference type="InterPro" id="IPR052022">
    <property type="entry name" value="26kDa_periplasmic_antigen"/>
</dbReference>
<dbReference type="RefSeq" id="WP_149950405.1">
    <property type="nucleotide sequence ID" value="NZ_RCXI01000023.1"/>
</dbReference>
<gene>
    <name evidence="1" type="ORF">F2Y86_21435</name>
</gene>
<dbReference type="EMBL" id="VVYW01000022">
    <property type="protein sequence ID" value="KAA5404502.1"/>
    <property type="molecule type" value="Genomic_DNA"/>
</dbReference>
<dbReference type="InterPro" id="IPR007497">
    <property type="entry name" value="SIMPL/DUF541"/>
</dbReference>
<dbReference type="Proteomes" id="UP000325055">
    <property type="component" value="Unassembled WGS sequence"/>
</dbReference>
<dbReference type="GO" id="GO:0006974">
    <property type="term" value="P:DNA damage response"/>
    <property type="evidence" value="ECO:0007669"/>
    <property type="project" value="TreeGrafter"/>
</dbReference>
<dbReference type="PANTHER" id="PTHR34387">
    <property type="entry name" value="SLR1258 PROTEIN"/>
    <property type="match status" value="1"/>
</dbReference>
<dbReference type="AlphaFoldDB" id="A0A5M6A3U0"/>
<dbReference type="Gene3D" id="3.30.110.170">
    <property type="entry name" value="Protein of unknown function (DUF541), domain 1"/>
    <property type="match status" value="1"/>
</dbReference>
<protein>
    <submittedName>
        <fullName evidence="1">DUF541 domain-containing protein</fullName>
    </submittedName>
</protein>
<name>A0A5M6A3U0_9BACE</name>
<reference evidence="1 2" key="1">
    <citation type="journal article" date="2019" name="Nat. Med.">
        <title>A library of human gut bacterial isolates paired with longitudinal multiomics data enables mechanistic microbiome research.</title>
        <authorList>
            <person name="Poyet M."/>
            <person name="Groussin M."/>
            <person name="Gibbons S.M."/>
            <person name="Avila-Pacheco J."/>
            <person name="Jiang X."/>
            <person name="Kearney S.M."/>
            <person name="Perrotta A.R."/>
            <person name="Berdy B."/>
            <person name="Zhao S."/>
            <person name="Lieberman T.D."/>
            <person name="Swanson P.K."/>
            <person name="Smith M."/>
            <person name="Roesemann S."/>
            <person name="Alexander J.E."/>
            <person name="Rich S.A."/>
            <person name="Livny J."/>
            <person name="Vlamakis H."/>
            <person name="Clish C."/>
            <person name="Bullock K."/>
            <person name="Deik A."/>
            <person name="Scott J."/>
            <person name="Pierce K.A."/>
            <person name="Xavier R.J."/>
            <person name="Alm E.J."/>
        </authorList>
    </citation>
    <scope>NUCLEOTIDE SEQUENCE [LARGE SCALE GENOMIC DNA]</scope>
    <source>
        <strain evidence="1 2">BIOML-A7</strain>
    </source>
</reference>
<proteinExistence type="predicted"/>
<organism evidence="1 2">
    <name type="scientific">Bacteroides cellulosilyticus</name>
    <dbReference type="NCBI Taxonomy" id="246787"/>
    <lineage>
        <taxon>Bacteria</taxon>
        <taxon>Pseudomonadati</taxon>
        <taxon>Bacteroidota</taxon>
        <taxon>Bacteroidia</taxon>
        <taxon>Bacteroidales</taxon>
        <taxon>Bacteroidaceae</taxon>
        <taxon>Bacteroides</taxon>
    </lineage>
</organism>
<evidence type="ECO:0000313" key="2">
    <source>
        <dbReference type="Proteomes" id="UP000325055"/>
    </source>
</evidence>
<dbReference type="Pfam" id="PF04402">
    <property type="entry name" value="SIMPL"/>
    <property type="match status" value="1"/>
</dbReference>
<dbReference type="Gene3D" id="3.30.70.2970">
    <property type="entry name" value="Protein of unknown function (DUF541), domain 2"/>
    <property type="match status" value="1"/>
</dbReference>